<proteinExistence type="predicted"/>
<protein>
    <submittedName>
        <fullName evidence="2">Hypp2686 protein</fullName>
    </submittedName>
</protein>
<organism evidence="2 3">
    <name type="scientific">Branchiostoma lanceolatum</name>
    <name type="common">Common lancelet</name>
    <name type="synonym">Amphioxus lanceolatum</name>
    <dbReference type="NCBI Taxonomy" id="7740"/>
    <lineage>
        <taxon>Eukaryota</taxon>
        <taxon>Metazoa</taxon>
        <taxon>Chordata</taxon>
        <taxon>Cephalochordata</taxon>
        <taxon>Leptocardii</taxon>
        <taxon>Amphioxiformes</taxon>
        <taxon>Branchiostomatidae</taxon>
        <taxon>Branchiostoma</taxon>
    </lineage>
</organism>
<reference evidence="2" key="1">
    <citation type="submission" date="2022-01" db="EMBL/GenBank/DDBJ databases">
        <authorList>
            <person name="Braso-Vives M."/>
        </authorList>
    </citation>
    <scope>NUCLEOTIDE SEQUENCE</scope>
</reference>
<dbReference type="OrthoDB" id="10035021at2759"/>
<dbReference type="EMBL" id="OV696689">
    <property type="protein sequence ID" value="CAH1263392.1"/>
    <property type="molecule type" value="Genomic_DNA"/>
</dbReference>
<keyword evidence="3" id="KW-1185">Reference proteome</keyword>
<sequence length="266" mass="29460">MPVRPPVAQRSSFVSPPPGRRPSPVVGLQQIDPLQLTLPERSTVKPEESRAGCLRISNPVVQITQTGAQKGLRRSTVLNSGRFSPGTIIMYFWQQWKILTQLQRLPRQRLVQLTEVLQGKAMGVTEPAAATAAAQHLRRRPDASMQAQTEGLGQEDTMLGLKQANPTVSSHHRRDFDSSMQVHADGLGHHDTMFAAHARAMSTVSEQQAPSVRKTNGNGNERKGRAQVIEQLLSPDAPQDVLKRATDRLNQQEKMHLRQLVMKAMA</sequence>
<dbReference type="AlphaFoldDB" id="A0A8J9ZTQ3"/>
<evidence type="ECO:0000313" key="2">
    <source>
        <dbReference type="EMBL" id="CAH1263392.1"/>
    </source>
</evidence>
<feature type="region of interest" description="Disordered" evidence="1">
    <location>
        <begin position="1"/>
        <end position="27"/>
    </location>
</feature>
<accession>A0A8J9ZTQ3</accession>
<evidence type="ECO:0000256" key="1">
    <source>
        <dbReference type="SAM" id="MobiDB-lite"/>
    </source>
</evidence>
<name>A0A8J9ZTQ3_BRALA</name>
<dbReference type="Proteomes" id="UP000838412">
    <property type="component" value="Chromosome 4"/>
</dbReference>
<gene>
    <name evidence="2" type="primary">Hypp2686</name>
    <name evidence="2" type="ORF">BLAG_LOCUS18099</name>
</gene>
<evidence type="ECO:0000313" key="3">
    <source>
        <dbReference type="Proteomes" id="UP000838412"/>
    </source>
</evidence>